<dbReference type="InterPro" id="IPR011333">
    <property type="entry name" value="SKP1/BTB/POZ_sf"/>
</dbReference>
<feature type="region of interest" description="Disordered" evidence="10">
    <location>
        <begin position="140"/>
        <end position="220"/>
    </location>
</feature>
<evidence type="ECO:0000256" key="2">
    <source>
        <dbReference type="ARBA" id="ARBA00022473"/>
    </source>
</evidence>
<keyword evidence="14" id="KW-1185">Reference proteome</keyword>
<dbReference type="SMART" id="SM00355">
    <property type="entry name" value="ZnF_C2H2"/>
    <property type="match status" value="7"/>
</dbReference>
<sequence length="953" mass="107595">MSINPSFDTFPTASGDSRRGEWLDGIMDDDQQFCLRWNNHQSTLVSVFDTLLEKGMHVDCTLAAEGQTLKAHKVVLSACSPYFESVLSQQYDKHPIIILKDVKYAELRAMMDYMYRGEVNISQDQLAALLKAAESLQIKGLSDNKPSRPPSRPAQAVPAHPPRAPSPPPQVRDGSIDSREGSVSPTRRRKKARRMSSEIPPVPIPPPNDNAQGNGEDTAPCKEELQRDGVEDLTLDEETDDQPAVAHNDVVRNFQWHMERSQDDLMNSSDSARESQGKPPAVATRRVLRQHVALALLSISIFYYVMLLKRYSSASGNEPLILHYAKTPFPLTRGYFKNIKVKSEDGCKQSNKKKVRKISRKKMVAAIQKRSNKKRATTSGGIRRNDNKDRLYVCSICKKKQYKYRRNKLRHEKYECVTGPQFGQNSTLRHSIVTRSKKVDETTTLAILKTVKSPPPPPVSTTEETKENKKLENKSLKPATPKPSPKVSPKASPDSSPERGERGGKASPYNILPPASARLECAQYKTDKGYRCPKCQRCYNARKNLVRHVTLECGREPQYKCPYCPYSKHRRNELKKHIDKKHPNQPSLELHKDSHLPSALLSLLSVQQAQSQSLVSLVPSCIQVTNIMKPSATKDLAPYPSPLHIPKLPLDTLNSIPENIKAHLLQQAFMQNNNTVTPNIDYKLPIKQDDTESDAEYDDTDDIVLPEESDTFYDSNGGFPGNSGGIHSDDGFETKPDMKGHWKRDGNSSDDASRQFECKHCGKKYRWKSTLRRHENVECGGKAPSHQCPYCSYKAKQRGNLGVHIRKHHNNEWYIYASNKFISLHVCNLLLGGGCSGPEDVSFTRIGGLTWDQWSARLALPFAGMRVPAPSLPPTVGEPSFTCADCGRVYKLKSSLRNHQKWECGKEPQFQCPYCVYRAKQKMHIARHMERMHREVHIKPEQYIKQDNVDACT</sequence>
<dbReference type="EMBL" id="JACKWZ010000804">
    <property type="protein sequence ID" value="KAF9405137.1"/>
    <property type="molecule type" value="Genomic_DNA"/>
</dbReference>
<dbReference type="GO" id="GO:0045467">
    <property type="term" value="P:R7 cell development"/>
    <property type="evidence" value="ECO:0007669"/>
    <property type="project" value="UniProtKB-ARBA"/>
</dbReference>
<accession>A0A835G2C5</accession>
<proteinExistence type="predicted"/>
<comment type="function">
    <text evidence="8">Putative transcription factor required for axon growth and guidance in the central and peripheral nervous systems. Repels CNS axons away from the midline by promoting the expression of the midline repellent sli and its receptor robo.</text>
</comment>
<evidence type="ECO:0000313" key="14">
    <source>
        <dbReference type="Proteomes" id="UP000648187"/>
    </source>
</evidence>
<comment type="caution">
    <text evidence="13">The sequence shown here is derived from an EMBL/GenBank/DDBJ whole genome shotgun (WGS) entry which is preliminary data.</text>
</comment>
<dbReference type="Proteomes" id="UP000648187">
    <property type="component" value="Unassembled WGS sequence"/>
</dbReference>
<keyword evidence="9" id="KW-0479">Metal-binding</keyword>
<dbReference type="PROSITE" id="PS50097">
    <property type="entry name" value="BTB"/>
    <property type="match status" value="1"/>
</dbReference>
<feature type="compositionally biased region" description="Pro residues" evidence="10">
    <location>
        <begin position="159"/>
        <end position="170"/>
    </location>
</feature>
<feature type="domain" description="C2H2-type" evidence="12">
    <location>
        <begin position="881"/>
        <end position="908"/>
    </location>
</feature>
<keyword evidence="3" id="KW-0221">Differentiation</keyword>
<evidence type="ECO:0000256" key="9">
    <source>
        <dbReference type="PROSITE-ProRule" id="PRU00042"/>
    </source>
</evidence>
<dbReference type="GO" id="GO:0035167">
    <property type="term" value="P:larval lymph gland hemopoiesis"/>
    <property type="evidence" value="ECO:0007669"/>
    <property type="project" value="UniProtKB-ARBA"/>
</dbReference>
<feature type="domain" description="C2H2-type" evidence="12">
    <location>
        <begin position="756"/>
        <end position="783"/>
    </location>
</feature>
<dbReference type="GO" id="GO:0016199">
    <property type="term" value="P:axon midline choice point recognition"/>
    <property type="evidence" value="ECO:0007669"/>
    <property type="project" value="UniProtKB-ARBA"/>
</dbReference>
<evidence type="ECO:0000256" key="1">
    <source>
        <dbReference type="ARBA" id="ARBA00004123"/>
    </source>
</evidence>
<keyword evidence="2" id="KW-0217">Developmental protein</keyword>
<gene>
    <name evidence="13" type="ORF">HW555_013987</name>
</gene>
<evidence type="ECO:0000256" key="4">
    <source>
        <dbReference type="ARBA" id="ARBA00022902"/>
    </source>
</evidence>
<name>A0A835G2C5_SPOEX</name>
<evidence type="ECO:0000256" key="10">
    <source>
        <dbReference type="SAM" id="MobiDB-lite"/>
    </source>
</evidence>
<dbReference type="InterPro" id="IPR000210">
    <property type="entry name" value="BTB/POZ_dom"/>
</dbReference>
<keyword evidence="9" id="KW-0862">Zinc</keyword>
<evidence type="ECO:0000256" key="7">
    <source>
        <dbReference type="ARBA" id="ARBA00023242"/>
    </source>
</evidence>
<keyword evidence="6" id="KW-0804">Transcription</keyword>
<evidence type="ECO:0000313" key="13">
    <source>
        <dbReference type="EMBL" id="KAF9405137.1"/>
    </source>
</evidence>
<reference evidence="13" key="1">
    <citation type="submission" date="2020-08" db="EMBL/GenBank/DDBJ databases">
        <title>Spodoptera exigua strain:BAW_Kor-Di-RS1 Genome sequencing and assembly.</title>
        <authorList>
            <person name="Kim J."/>
            <person name="Nam H.Y."/>
            <person name="Kwon M."/>
            <person name="Choi J.H."/>
            <person name="Cho S.R."/>
            <person name="Kim G.-H."/>
        </authorList>
    </citation>
    <scope>NUCLEOTIDE SEQUENCE</scope>
    <source>
        <strain evidence="13">BAW_Kor-Di-RS1</strain>
        <tissue evidence="13">Whole-body</tissue>
    </source>
</reference>
<evidence type="ECO:0000256" key="5">
    <source>
        <dbReference type="ARBA" id="ARBA00023015"/>
    </source>
</evidence>
<keyword evidence="5" id="KW-0805">Transcription regulation</keyword>
<protein>
    <recommendedName>
        <fullName evidence="15">Longitudinals lacking protein</fullName>
    </recommendedName>
</protein>
<dbReference type="GO" id="GO:0008270">
    <property type="term" value="F:zinc ion binding"/>
    <property type="evidence" value="ECO:0007669"/>
    <property type="project" value="UniProtKB-KW"/>
</dbReference>
<dbReference type="GO" id="GO:0005634">
    <property type="term" value="C:nucleus"/>
    <property type="evidence" value="ECO:0007669"/>
    <property type="project" value="UniProtKB-SubCell"/>
</dbReference>
<dbReference type="GO" id="GO:0007526">
    <property type="term" value="P:larval somatic muscle development"/>
    <property type="evidence" value="ECO:0007669"/>
    <property type="project" value="UniProtKB-ARBA"/>
</dbReference>
<dbReference type="AlphaFoldDB" id="A0A835G2C5"/>
<dbReference type="GO" id="GO:0045476">
    <property type="term" value="P:nurse cell apoptotic process"/>
    <property type="evidence" value="ECO:0007669"/>
    <property type="project" value="UniProtKB-ARBA"/>
</dbReference>
<dbReference type="SUPFAM" id="SSF54695">
    <property type="entry name" value="POZ domain"/>
    <property type="match status" value="1"/>
</dbReference>
<dbReference type="GO" id="GO:0048813">
    <property type="term" value="P:dendrite morphogenesis"/>
    <property type="evidence" value="ECO:0007669"/>
    <property type="project" value="UniProtKB-ARBA"/>
</dbReference>
<feature type="region of interest" description="Disordered" evidence="10">
    <location>
        <begin position="715"/>
        <end position="754"/>
    </location>
</feature>
<dbReference type="InterPro" id="IPR036236">
    <property type="entry name" value="Znf_C2H2_sf"/>
</dbReference>
<dbReference type="InterPro" id="IPR051095">
    <property type="entry name" value="Dros_DevTransReg"/>
</dbReference>
<feature type="region of interest" description="Disordered" evidence="10">
    <location>
        <begin position="446"/>
        <end position="512"/>
    </location>
</feature>
<feature type="region of interest" description="Disordered" evidence="10">
    <location>
        <begin position="262"/>
        <end position="282"/>
    </location>
</feature>
<dbReference type="InterPro" id="IPR013087">
    <property type="entry name" value="Znf_C2H2_type"/>
</dbReference>
<dbReference type="GO" id="GO:0006357">
    <property type="term" value="P:regulation of transcription by RNA polymerase II"/>
    <property type="evidence" value="ECO:0007669"/>
    <property type="project" value="TreeGrafter"/>
</dbReference>
<comment type="subcellular location">
    <subcellularLocation>
        <location evidence="1">Nucleus</location>
    </subcellularLocation>
</comment>
<dbReference type="SUPFAM" id="SSF57667">
    <property type="entry name" value="beta-beta-alpha zinc fingers"/>
    <property type="match status" value="3"/>
</dbReference>
<keyword evidence="4" id="KW-0524">Neurogenesis</keyword>
<evidence type="ECO:0000259" key="11">
    <source>
        <dbReference type="PROSITE" id="PS50097"/>
    </source>
</evidence>
<evidence type="ECO:0000259" key="12">
    <source>
        <dbReference type="PROSITE" id="PS50157"/>
    </source>
</evidence>
<evidence type="ECO:0008006" key="15">
    <source>
        <dbReference type="Google" id="ProtNLM"/>
    </source>
</evidence>
<evidence type="ECO:0000256" key="8">
    <source>
        <dbReference type="ARBA" id="ARBA00037382"/>
    </source>
</evidence>
<dbReference type="SMART" id="SM00225">
    <property type="entry name" value="BTB"/>
    <property type="match status" value="1"/>
</dbReference>
<dbReference type="Pfam" id="PF13909">
    <property type="entry name" value="zf-H2C2_5"/>
    <property type="match status" value="1"/>
</dbReference>
<dbReference type="FunFam" id="3.30.710.10:FF:000091">
    <property type="entry name" value="Lola, isoform F"/>
    <property type="match status" value="1"/>
</dbReference>
<feature type="compositionally biased region" description="Basic and acidic residues" evidence="10">
    <location>
        <begin position="727"/>
        <end position="754"/>
    </location>
</feature>
<dbReference type="PANTHER" id="PTHR23110:SF111">
    <property type="entry name" value="LONGITUDINALS LACKING PROTEIN, ISOFORMS F_I_K_T"/>
    <property type="match status" value="1"/>
</dbReference>
<dbReference type="PANTHER" id="PTHR23110">
    <property type="entry name" value="BTB DOMAIN TRANSCRIPTION FACTOR"/>
    <property type="match status" value="1"/>
</dbReference>
<feature type="domain" description="BTB" evidence="11">
    <location>
        <begin position="58"/>
        <end position="123"/>
    </location>
</feature>
<dbReference type="Pfam" id="PF00096">
    <property type="entry name" value="zf-C2H2"/>
    <property type="match status" value="1"/>
</dbReference>
<dbReference type="GO" id="GO:0008406">
    <property type="term" value="P:gonad development"/>
    <property type="evidence" value="ECO:0007669"/>
    <property type="project" value="UniProtKB-ARBA"/>
</dbReference>
<organism evidence="13 14">
    <name type="scientific">Spodoptera exigua</name>
    <name type="common">Beet armyworm</name>
    <name type="synonym">Noctua fulgens</name>
    <dbReference type="NCBI Taxonomy" id="7107"/>
    <lineage>
        <taxon>Eukaryota</taxon>
        <taxon>Metazoa</taxon>
        <taxon>Ecdysozoa</taxon>
        <taxon>Arthropoda</taxon>
        <taxon>Hexapoda</taxon>
        <taxon>Insecta</taxon>
        <taxon>Pterygota</taxon>
        <taxon>Neoptera</taxon>
        <taxon>Endopterygota</taxon>
        <taxon>Lepidoptera</taxon>
        <taxon>Glossata</taxon>
        <taxon>Ditrysia</taxon>
        <taxon>Noctuoidea</taxon>
        <taxon>Noctuidae</taxon>
        <taxon>Amphipyrinae</taxon>
        <taxon>Spodoptera</taxon>
    </lineage>
</organism>
<keyword evidence="9" id="KW-0863">Zinc-finger</keyword>
<dbReference type="PROSITE" id="PS50157">
    <property type="entry name" value="ZINC_FINGER_C2H2_2"/>
    <property type="match status" value="3"/>
</dbReference>
<dbReference type="GO" id="GO:0007464">
    <property type="term" value="P:R3/R4 cell fate commitment"/>
    <property type="evidence" value="ECO:0007669"/>
    <property type="project" value="UniProtKB-ARBA"/>
</dbReference>
<evidence type="ECO:0000256" key="6">
    <source>
        <dbReference type="ARBA" id="ARBA00023163"/>
    </source>
</evidence>
<dbReference type="Gene3D" id="3.30.160.60">
    <property type="entry name" value="Classic Zinc Finger"/>
    <property type="match status" value="3"/>
</dbReference>
<dbReference type="Pfam" id="PF00651">
    <property type="entry name" value="BTB"/>
    <property type="match status" value="1"/>
</dbReference>
<evidence type="ECO:0000256" key="3">
    <source>
        <dbReference type="ARBA" id="ARBA00022782"/>
    </source>
</evidence>
<feature type="compositionally biased region" description="Basic and acidic residues" evidence="10">
    <location>
        <begin position="463"/>
        <end position="475"/>
    </location>
</feature>
<dbReference type="CDD" id="cd18315">
    <property type="entry name" value="BTB_POZ_BAB-like"/>
    <property type="match status" value="1"/>
</dbReference>
<dbReference type="Gene3D" id="3.30.710.10">
    <property type="entry name" value="Potassium Channel Kv1.1, Chain A"/>
    <property type="match status" value="1"/>
</dbReference>
<keyword evidence="7" id="KW-0539">Nucleus</keyword>
<feature type="domain" description="C2H2-type" evidence="12">
    <location>
        <begin position="530"/>
        <end position="557"/>
    </location>
</feature>